<name>A0A133VMY4_9EURY</name>
<protein>
    <recommendedName>
        <fullName evidence="4">Methyltransferase domain-containing protein</fullName>
    </recommendedName>
</protein>
<reference evidence="2 3" key="1">
    <citation type="journal article" date="2016" name="Sci. Rep.">
        <title>Metabolic traits of an uncultured archaeal lineage -MSBL1- from brine pools of the Red Sea.</title>
        <authorList>
            <person name="Mwirichia R."/>
            <person name="Alam I."/>
            <person name="Rashid M."/>
            <person name="Vinu M."/>
            <person name="Ba-Alawi W."/>
            <person name="Anthony Kamau A."/>
            <person name="Kamanda Ngugi D."/>
            <person name="Goker M."/>
            <person name="Klenk H.P."/>
            <person name="Bajic V."/>
            <person name="Stingl U."/>
        </authorList>
    </citation>
    <scope>NUCLEOTIDE SEQUENCE [LARGE SCALE GENOMIC DNA]</scope>
    <source>
        <strain evidence="2">SCGC-AAA385D11</strain>
    </source>
</reference>
<proteinExistence type="predicted"/>
<organism evidence="2 3">
    <name type="scientific">candidate division MSBL1 archaeon SCGC-AAA385D11</name>
    <dbReference type="NCBI Taxonomy" id="1698286"/>
    <lineage>
        <taxon>Archaea</taxon>
        <taxon>Methanobacteriati</taxon>
        <taxon>Methanobacteriota</taxon>
        <taxon>candidate division MSBL1</taxon>
    </lineage>
</organism>
<dbReference type="Proteomes" id="UP000070256">
    <property type="component" value="Unassembled WGS sequence"/>
</dbReference>
<dbReference type="InterPro" id="IPR029063">
    <property type="entry name" value="SAM-dependent_MTases_sf"/>
</dbReference>
<sequence length="102" mass="11080">MSGGAINKEEIAEFILSHLKEDDFVLDVGCGNGGPTQGAGEAEGRSGFQSSSTRKGRRSPRPPVLVWRKNRRAMGGSWVRVNCDSGSEDSDLRYTQLSLHTN</sequence>
<evidence type="ECO:0008006" key="4">
    <source>
        <dbReference type="Google" id="ProtNLM"/>
    </source>
</evidence>
<evidence type="ECO:0000313" key="3">
    <source>
        <dbReference type="Proteomes" id="UP000070256"/>
    </source>
</evidence>
<comment type="caution">
    <text evidence="2">The sequence shown here is derived from an EMBL/GenBank/DDBJ whole genome shotgun (WGS) entry which is preliminary data.</text>
</comment>
<dbReference type="EMBL" id="LHYK01000032">
    <property type="protein sequence ID" value="KXB07818.1"/>
    <property type="molecule type" value="Genomic_DNA"/>
</dbReference>
<evidence type="ECO:0000313" key="2">
    <source>
        <dbReference type="EMBL" id="KXB07818.1"/>
    </source>
</evidence>
<dbReference type="AlphaFoldDB" id="A0A133VMY4"/>
<evidence type="ECO:0000256" key="1">
    <source>
        <dbReference type="SAM" id="MobiDB-lite"/>
    </source>
</evidence>
<dbReference type="SUPFAM" id="SSF53335">
    <property type="entry name" value="S-adenosyl-L-methionine-dependent methyltransferases"/>
    <property type="match status" value="1"/>
</dbReference>
<feature type="region of interest" description="Disordered" evidence="1">
    <location>
        <begin position="29"/>
        <end position="64"/>
    </location>
</feature>
<gene>
    <name evidence="2" type="ORF">AKJ58_01690</name>
</gene>
<accession>A0A133VMY4</accession>
<keyword evidence="3" id="KW-1185">Reference proteome</keyword>